<accession>A0A8C3B5W3</accession>
<evidence type="ECO:0000256" key="20">
    <source>
        <dbReference type="ARBA" id="ARBA00025534"/>
    </source>
</evidence>
<dbReference type="CDD" id="cd03883">
    <property type="entry name" value="M28_Pgcp_like"/>
    <property type="match status" value="1"/>
</dbReference>
<reference evidence="25" key="1">
    <citation type="submission" date="2018-09" db="EMBL/GenBank/DDBJ databases">
        <title>Common duck and Muscovy duck high density SNP chip.</title>
        <authorList>
            <person name="Vignal A."/>
            <person name="Thebault N."/>
            <person name="Warren W.C."/>
        </authorList>
    </citation>
    <scope>NUCLEOTIDE SEQUENCE [LARGE SCALE GENOMIC DNA]</scope>
</reference>
<name>A0A8C3B5W3_CAIMO</name>
<dbReference type="GO" id="GO:0005783">
    <property type="term" value="C:endoplasmic reticulum"/>
    <property type="evidence" value="ECO:0007669"/>
    <property type="project" value="UniProtKB-SubCell"/>
</dbReference>
<evidence type="ECO:0000256" key="9">
    <source>
        <dbReference type="ARBA" id="ARBA00022670"/>
    </source>
</evidence>
<evidence type="ECO:0000256" key="23">
    <source>
        <dbReference type="SAM" id="SignalP"/>
    </source>
</evidence>
<dbReference type="InterPro" id="IPR007484">
    <property type="entry name" value="Peptidase_M28"/>
</dbReference>
<dbReference type="PANTHER" id="PTHR12053:SF3">
    <property type="entry name" value="CARBOXYPEPTIDASE Q"/>
    <property type="match status" value="1"/>
</dbReference>
<dbReference type="GO" id="GO:0005615">
    <property type="term" value="C:extracellular space"/>
    <property type="evidence" value="ECO:0007669"/>
    <property type="project" value="TreeGrafter"/>
</dbReference>
<dbReference type="FunFam" id="3.50.30.30:FF:000009">
    <property type="entry name" value="Carboxypeptidase Q"/>
    <property type="match status" value="1"/>
</dbReference>
<comment type="subcellular location">
    <subcellularLocation>
        <location evidence="1">Endoplasmic reticulum</location>
    </subcellularLocation>
    <subcellularLocation>
        <location evidence="3">Golgi apparatus</location>
    </subcellularLocation>
    <subcellularLocation>
        <location evidence="2">Lysosome</location>
    </subcellularLocation>
    <subcellularLocation>
        <location evidence="4">Secreted</location>
    </subcellularLocation>
</comment>
<evidence type="ECO:0000256" key="21">
    <source>
        <dbReference type="ARBA" id="ARBA00025833"/>
    </source>
</evidence>
<evidence type="ECO:0000256" key="2">
    <source>
        <dbReference type="ARBA" id="ARBA00004371"/>
    </source>
</evidence>
<dbReference type="GO" id="GO:0046872">
    <property type="term" value="F:metal ion binding"/>
    <property type="evidence" value="ECO:0007669"/>
    <property type="project" value="UniProtKB-KW"/>
</dbReference>
<evidence type="ECO:0000256" key="17">
    <source>
        <dbReference type="ARBA" id="ARBA00023145"/>
    </source>
</evidence>
<dbReference type="GO" id="GO:0005794">
    <property type="term" value="C:Golgi apparatus"/>
    <property type="evidence" value="ECO:0007669"/>
    <property type="project" value="UniProtKB-SubCell"/>
</dbReference>
<evidence type="ECO:0000256" key="16">
    <source>
        <dbReference type="ARBA" id="ARBA00023049"/>
    </source>
</evidence>
<dbReference type="Gene3D" id="3.40.630.10">
    <property type="entry name" value="Zn peptidases"/>
    <property type="match status" value="1"/>
</dbReference>
<evidence type="ECO:0000256" key="11">
    <source>
        <dbReference type="ARBA" id="ARBA00022729"/>
    </source>
</evidence>
<keyword evidence="12" id="KW-0378">Hydrolase</keyword>
<dbReference type="GO" id="GO:0004180">
    <property type="term" value="F:carboxypeptidase activity"/>
    <property type="evidence" value="ECO:0007669"/>
    <property type="project" value="UniProtKB-KW"/>
</dbReference>
<dbReference type="GO" id="GO:0006508">
    <property type="term" value="P:proteolysis"/>
    <property type="evidence" value="ECO:0007669"/>
    <property type="project" value="UniProtKB-KW"/>
</dbReference>
<dbReference type="PANTHER" id="PTHR12053">
    <property type="entry name" value="PROTEASE FAMILY M28 PLASMA GLUTAMATE CARBOXYPEPTIDASE-RELATED"/>
    <property type="match status" value="1"/>
</dbReference>
<dbReference type="FunFam" id="3.40.630.10:FF:000036">
    <property type="entry name" value="Carboxypeptidase Q"/>
    <property type="match status" value="1"/>
</dbReference>
<dbReference type="InterPro" id="IPR039866">
    <property type="entry name" value="CPQ"/>
</dbReference>
<keyword evidence="15" id="KW-0333">Golgi apparatus</keyword>
<dbReference type="SUPFAM" id="SSF53187">
    <property type="entry name" value="Zn-dependent exopeptidases"/>
    <property type="match status" value="1"/>
</dbReference>
<feature type="domain" description="Peptidase M28" evidence="24">
    <location>
        <begin position="268"/>
        <end position="453"/>
    </location>
</feature>
<evidence type="ECO:0000256" key="6">
    <source>
        <dbReference type="ARBA" id="ARBA00014116"/>
    </source>
</evidence>
<evidence type="ECO:0000256" key="14">
    <source>
        <dbReference type="ARBA" id="ARBA00022833"/>
    </source>
</evidence>
<comment type="function">
    <text evidence="20">Carboxypeptidase that may play an important role in the hydrolysis of circulating peptides. Catalyzes the hydrolysis of dipeptides with unsubstituted terminals into amino acids. May play a role in the liberation of thyroxine hormone from its thyroglobulin (Tg) precursor.</text>
</comment>
<evidence type="ECO:0000256" key="8">
    <source>
        <dbReference type="ARBA" id="ARBA00022645"/>
    </source>
</evidence>
<evidence type="ECO:0000256" key="12">
    <source>
        <dbReference type="ARBA" id="ARBA00022801"/>
    </source>
</evidence>
<evidence type="ECO:0000259" key="24">
    <source>
        <dbReference type="Pfam" id="PF04389"/>
    </source>
</evidence>
<keyword evidence="13" id="KW-0256">Endoplasmic reticulum</keyword>
<dbReference type="Ensembl" id="ENSCMMT00000001237.1">
    <property type="protein sequence ID" value="ENSCMMP00000001101.1"/>
    <property type="gene ID" value="ENSCMMG00000000740.1"/>
</dbReference>
<dbReference type="GO" id="GO:0005764">
    <property type="term" value="C:lysosome"/>
    <property type="evidence" value="ECO:0007669"/>
    <property type="project" value="UniProtKB-SubCell"/>
</dbReference>
<keyword evidence="14" id="KW-0862">Zinc</keyword>
<keyword evidence="19" id="KW-0458">Lysosome</keyword>
<feature type="chain" id="PRO_5034055762" description="Carboxypeptidase Q" evidence="23">
    <location>
        <begin position="19"/>
        <end position="585"/>
    </location>
</feature>
<evidence type="ECO:0000313" key="25">
    <source>
        <dbReference type="Ensembl" id="ENSCMMP00000001101.1"/>
    </source>
</evidence>
<dbReference type="Pfam" id="PF04389">
    <property type="entry name" value="Peptidase_M28"/>
    <property type="match status" value="1"/>
</dbReference>
<keyword evidence="26" id="KW-1185">Reference proteome</keyword>
<keyword evidence="17" id="KW-0865">Zymogen</keyword>
<keyword evidence="10" id="KW-0479">Metal-binding</keyword>
<evidence type="ECO:0000256" key="3">
    <source>
        <dbReference type="ARBA" id="ARBA00004555"/>
    </source>
</evidence>
<reference evidence="25" key="2">
    <citation type="submission" date="2025-08" db="UniProtKB">
        <authorList>
            <consortium name="Ensembl"/>
        </authorList>
    </citation>
    <scope>IDENTIFICATION</scope>
</reference>
<dbReference type="Gene3D" id="3.50.30.30">
    <property type="match status" value="1"/>
</dbReference>
<evidence type="ECO:0000256" key="22">
    <source>
        <dbReference type="ARBA" id="ARBA00033328"/>
    </source>
</evidence>
<evidence type="ECO:0000256" key="10">
    <source>
        <dbReference type="ARBA" id="ARBA00022723"/>
    </source>
</evidence>
<dbReference type="Proteomes" id="UP000694556">
    <property type="component" value="Chromosome 2"/>
</dbReference>
<evidence type="ECO:0000256" key="13">
    <source>
        <dbReference type="ARBA" id="ARBA00022824"/>
    </source>
</evidence>
<dbReference type="GO" id="GO:0006590">
    <property type="term" value="P:thyroid hormone generation"/>
    <property type="evidence" value="ECO:0007669"/>
    <property type="project" value="TreeGrafter"/>
</dbReference>
<evidence type="ECO:0000313" key="26">
    <source>
        <dbReference type="Proteomes" id="UP000694556"/>
    </source>
</evidence>
<dbReference type="GO" id="GO:0043171">
    <property type="term" value="P:peptide catabolic process"/>
    <property type="evidence" value="ECO:0007669"/>
    <property type="project" value="TreeGrafter"/>
</dbReference>
<proteinExistence type="inferred from homology"/>
<evidence type="ECO:0000256" key="7">
    <source>
        <dbReference type="ARBA" id="ARBA00022525"/>
    </source>
</evidence>
<reference evidence="25" key="3">
    <citation type="submission" date="2025-09" db="UniProtKB">
        <authorList>
            <consortium name="Ensembl"/>
        </authorList>
    </citation>
    <scope>IDENTIFICATION</scope>
</reference>
<keyword evidence="11 23" id="KW-0732">Signal</keyword>
<dbReference type="GO" id="GO:0070573">
    <property type="term" value="F:metallodipeptidase activity"/>
    <property type="evidence" value="ECO:0007669"/>
    <property type="project" value="InterPro"/>
</dbReference>
<protein>
    <recommendedName>
        <fullName evidence="6">Carboxypeptidase Q</fullName>
    </recommendedName>
    <alternativeName>
        <fullName evidence="22">Plasma glutamate carboxypeptidase</fullName>
    </alternativeName>
</protein>
<evidence type="ECO:0000256" key="19">
    <source>
        <dbReference type="ARBA" id="ARBA00023228"/>
    </source>
</evidence>
<sequence length="585" mass="65016">MKYLSLIFFMSLLPQYAGKSLRGDGSHPRTFEDIKNEIAGYSDTAKAIIDLAVHGKAQNRSYERLAVFADTVGPRLSGSKNLDAAIQYMFSALQKDGLENVHLEPVKVPHWERGEEFAVMLEPRNHSIAILGLGSSVATPPEGITAEVMVVASFDELHRRAQEAKGKIVVYNQPFVTYGETVRYRSQGAVEAAKVGAVATLIRSIASFSIDSPHTGWQNYQSGVPQIPTACISVEDAEMMSRMALRGTKIVVYLKMGARTYPDSPSFNTVAEIVGNKYPEQIVLVSGHLDSWDVGQGAMDDGGGAFISWEALSLIKDLGLRPKRTLRMVLWTGEEQGGVGAEQYYQLHKENISNFDIVMESDEGTFKPSGLAFTGNAKARDIIKEIMALLLPINVTDVFDNADGTDINYWMRDGVPGASLRDDLSKYFWFHHSQGDTMTVQDPNQMNLCAAVWTVVSYVIADMEEMLPRTQKNQDLEDRKSIMGFPALQTGAAPVFLWSPPHGNLCLSFSFWWKTHNRDMQRIACGSFSLKRHEVSETAITAVICDLHYLPADVQMKCKSRYWFMVLKPFTELPLSLCWVSPAGI</sequence>
<evidence type="ECO:0000256" key="1">
    <source>
        <dbReference type="ARBA" id="ARBA00004240"/>
    </source>
</evidence>
<comment type="similarity">
    <text evidence="5">Belongs to the peptidase M28 family.</text>
</comment>
<organism evidence="25 26">
    <name type="scientific">Cairina moschata</name>
    <name type="common">Muscovy duck</name>
    <dbReference type="NCBI Taxonomy" id="8855"/>
    <lineage>
        <taxon>Eukaryota</taxon>
        <taxon>Metazoa</taxon>
        <taxon>Chordata</taxon>
        <taxon>Craniata</taxon>
        <taxon>Vertebrata</taxon>
        <taxon>Euteleostomi</taxon>
        <taxon>Archelosauria</taxon>
        <taxon>Archosauria</taxon>
        <taxon>Dinosauria</taxon>
        <taxon>Saurischia</taxon>
        <taxon>Theropoda</taxon>
        <taxon>Coelurosauria</taxon>
        <taxon>Aves</taxon>
        <taxon>Neognathae</taxon>
        <taxon>Galloanserae</taxon>
        <taxon>Anseriformes</taxon>
        <taxon>Anatidae</taxon>
        <taxon>Anatinae</taxon>
        <taxon>Cairina</taxon>
    </lineage>
</organism>
<dbReference type="FunFam" id="3.40.630.10:FF:000112">
    <property type="entry name" value="Carboxypeptidase Q"/>
    <property type="match status" value="1"/>
</dbReference>
<dbReference type="AlphaFoldDB" id="A0A8C3B5W3"/>
<evidence type="ECO:0000256" key="18">
    <source>
        <dbReference type="ARBA" id="ARBA00023180"/>
    </source>
</evidence>
<keyword evidence="18" id="KW-0325">Glycoprotein</keyword>
<keyword evidence="8" id="KW-0121">Carboxypeptidase</keyword>
<evidence type="ECO:0000256" key="4">
    <source>
        <dbReference type="ARBA" id="ARBA00004613"/>
    </source>
</evidence>
<keyword evidence="16" id="KW-0482">Metalloprotease</keyword>
<comment type="subunit">
    <text evidence="21">Homodimer. The monomeric form is inactive while the homodimer is active.</text>
</comment>
<feature type="signal peptide" evidence="23">
    <location>
        <begin position="1"/>
        <end position="18"/>
    </location>
</feature>
<keyword evidence="9" id="KW-0645">Protease</keyword>
<evidence type="ECO:0000256" key="5">
    <source>
        <dbReference type="ARBA" id="ARBA00010918"/>
    </source>
</evidence>
<keyword evidence="7" id="KW-0964">Secreted</keyword>
<evidence type="ECO:0000256" key="15">
    <source>
        <dbReference type="ARBA" id="ARBA00023034"/>
    </source>
</evidence>